<accession>A0A1E7N9A2</accession>
<feature type="transmembrane region" description="Helical" evidence="1">
    <location>
        <begin position="20"/>
        <end position="43"/>
    </location>
</feature>
<evidence type="ECO:0000313" key="2">
    <source>
        <dbReference type="EMBL" id="GGV01152.1"/>
    </source>
</evidence>
<proteinExistence type="predicted"/>
<feature type="transmembrane region" description="Helical" evidence="1">
    <location>
        <begin position="63"/>
        <end position="81"/>
    </location>
</feature>
<reference evidence="2" key="1">
    <citation type="journal article" date="2014" name="Int. J. Syst. Evol. Microbiol.">
        <title>Complete genome sequence of Corynebacterium casei LMG S-19264T (=DSM 44701T), isolated from a smear-ripened cheese.</title>
        <authorList>
            <consortium name="US DOE Joint Genome Institute (JGI-PGF)"/>
            <person name="Walter F."/>
            <person name="Albersmeier A."/>
            <person name="Kalinowski J."/>
            <person name="Ruckert C."/>
        </authorList>
    </citation>
    <scope>NUCLEOTIDE SEQUENCE</scope>
    <source>
        <strain evidence="2">JCM 4434</strain>
    </source>
</reference>
<reference evidence="3 4" key="2">
    <citation type="submission" date="2014-07" db="EMBL/GenBank/DDBJ databases">
        <authorList>
            <person name="Zhang J.E."/>
            <person name="Yang H."/>
            <person name="Guo J."/>
            <person name="Deng Z."/>
            <person name="Luo H."/>
            <person name="Luo M."/>
            <person name="Zhao B."/>
        </authorList>
    </citation>
    <scope>NUCLEOTIDE SEQUENCE [LARGE SCALE GENOMIC DNA]</scope>
    <source>
        <strain evidence="3">ATCC 10762</strain>
        <strain evidence="4">ATCC 10762 / DSM 40127 / CCM 3239 / JCM 4008 / LMG 5968 / NBRC 12843 / NCIMB 8234 / A-377</strain>
    </source>
</reference>
<evidence type="ECO:0000256" key="1">
    <source>
        <dbReference type="SAM" id="Phobius"/>
    </source>
</evidence>
<comment type="caution">
    <text evidence="3">The sequence shown here is derived from an EMBL/GenBank/DDBJ whole genome shotgun (WGS) entry which is preliminary data.</text>
</comment>
<keyword evidence="1" id="KW-0472">Membrane</keyword>
<keyword evidence="4" id="KW-1185">Reference proteome</keyword>
<reference evidence="3" key="3">
    <citation type="submission" date="2016-08" db="EMBL/GenBank/DDBJ databases">
        <title>Sequencing, Assembly and Comparative Genomics of S. aureofaciens ATCC 10762.</title>
        <authorList>
            <person name="Gradnigo J.S."/>
            <person name="Johnson N."/>
            <person name="Somerville G.A."/>
        </authorList>
    </citation>
    <scope>NUCLEOTIDE SEQUENCE [LARGE SCALE GENOMIC DNA]</scope>
    <source>
        <strain evidence="3">ATCC 10762</strain>
    </source>
</reference>
<evidence type="ECO:0000313" key="3">
    <source>
        <dbReference type="EMBL" id="OEV37053.1"/>
    </source>
</evidence>
<gene>
    <name evidence="2" type="ORF">GCM10010502_64620</name>
    <name evidence="3" type="ORF">HS99_0004290</name>
</gene>
<dbReference type="KEGG" id="kau:B6264_24710"/>
<dbReference type="EMBL" id="JPRF03000021">
    <property type="protein sequence ID" value="OEV37053.1"/>
    <property type="molecule type" value="Genomic_DNA"/>
</dbReference>
<sequence length="112" mass="12049">MSTAKNALDTPDPKWWHYPTAAALLIPLCWAALLVVIVGNGLFGYCALHGGCDHGHREARRHLALGLGYAQLLLAAASWPMPRIRRWTIARFVLCAFSALCGLSAGLAVVLA</sequence>
<dbReference type="Proteomes" id="UP000610124">
    <property type="component" value="Unassembled WGS sequence"/>
</dbReference>
<dbReference type="Proteomes" id="UP000037395">
    <property type="component" value="Unassembled WGS sequence"/>
</dbReference>
<feature type="transmembrane region" description="Helical" evidence="1">
    <location>
        <begin position="87"/>
        <end position="111"/>
    </location>
</feature>
<dbReference type="EMBL" id="BMUB01000025">
    <property type="protein sequence ID" value="GGV01152.1"/>
    <property type="molecule type" value="Genomic_DNA"/>
</dbReference>
<organism evidence="3 4">
    <name type="scientific">Kitasatospora aureofaciens</name>
    <name type="common">Streptomyces aureofaciens</name>
    <dbReference type="NCBI Taxonomy" id="1894"/>
    <lineage>
        <taxon>Bacteria</taxon>
        <taxon>Bacillati</taxon>
        <taxon>Actinomycetota</taxon>
        <taxon>Actinomycetes</taxon>
        <taxon>Kitasatosporales</taxon>
        <taxon>Streptomycetaceae</taxon>
        <taxon>Kitasatospora</taxon>
    </lineage>
</organism>
<dbReference type="RefSeq" id="WP_030556143.1">
    <property type="nucleotide sequence ID" value="NZ_BMUB01000025.1"/>
</dbReference>
<dbReference type="GeneID" id="97489379"/>
<reference evidence="4" key="4">
    <citation type="submission" date="2016-08" db="EMBL/GenBank/DDBJ databases">
        <title>Sequencing, assembly and comparative genomics of S. aureofaciens ATCC 10762.</title>
        <authorList>
            <person name="Gradnigo J.S."/>
            <person name="Johnson N."/>
            <person name="Somerville G.A."/>
        </authorList>
    </citation>
    <scope>NUCLEOTIDE SEQUENCE [LARGE SCALE GENOMIC DNA]</scope>
    <source>
        <strain evidence="4">ATCC 10762 / DSM 40127 / CCM 3239 / JCM 4008 / LMG 5968 / NBRC 12843 / NCIMB 8234 / A-377</strain>
    </source>
</reference>
<evidence type="ECO:0000313" key="4">
    <source>
        <dbReference type="Proteomes" id="UP000037395"/>
    </source>
</evidence>
<keyword evidence="1" id="KW-1133">Transmembrane helix</keyword>
<reference evidence="2" key="5">
    <citation type="submission" date="2020-09" db="EMBL/GenBank/DDBJ databases">
        <authorList>
            <person name="Sun Q."/>
            <person name="Ohkuma M."/>
        </authorList>
    </citation>
    <scope>NUCLEOTIDE SEQUENCE</scope>
    <source>
        <strain evidence="2">JCM 4434</strain>
    </source>
</reference>
<dbReference type="AlphaFoldDB" id="A0A1E7N9A2"/>
<keyword evidence="1" id="KW-0812">Transmembrane</keyword>
<name>A0A1E7N9A2_KITAU</name>
<accession>A0A8H9I2Y9</accession>
<protein>
    <submittedName>
        <fullName evidence="3">Uncharacterized protein</fullName>
    </submittedName>
</protein>